<feature type="compositionally biased region" description="Low complexity" evidence="10">
    <location>
        <begin position="68"/>
        <end position="80"/>
    </location>
</feature>
<keyword evidence="12" id="KW-1185">Reference proteome</keyword>
<keyword evidence="4 9" id="KW-0256">Endoplasmic reticulum</keyword>
<protein>
    <recommendedName>
        <fullName evidence="9">Protein YIF1</fullName>
    </recommendedName>
</protein>
<gene>
    <name evidence="11" type="ORF">ACHAWU_004293</name>
</gene>
<evidence type="ECO:0000256" key="8">
    <source>
        <dbReference type="ARBA" id="ARBA00023136"/>
    </source>
</evidence>
<feature type="transmembrane region" description="Helical" evidence="9">
    <location>
        <begin position="296"/>
        <end position="313"/>
    </location>
</feature>
<dbReference type="Pfam" id="PF03878">
    <property type="entry name" value="YIF1"/>
    <property type="match status" value="1"/>
</dbReference>
<feature type="compositionally biased region" description="Polar residues" evidence="10">
    <location>
        <begin position="53"/>
        <end position="63"/>
    </location>
</feature>
<dbReference type="InterPro" id="IPR005578">
    <property type="entry name" value="Yif1_fam"/>
</dbReference>
<sequence length="356" mass="38812">MSGFYEGGYSGYGGDGSQNSASGSGGGGYNYSSGGASSASSDAFFSGSMGSSYSQQTQPNSAPSHGYQHQPQQQQQQQPPSIGNFNNSSMNFWNPAMTMAANAAVSGGIGDMNSQVMMNVAESMGKEFLQKGWAKAVPGLERSMLGLRPYFAVDNSYVKRKMTKVLFPFLFRDWARQEKLEPTPDGLVTYALPLHDENAPDLYIPSMSLLTYVLLCGLCYGSAGKFDPEVLPDVTSKCIVTQVLEVVAIRIGFYLMEAPVALLDLFSYTGYKYLGLSVNMLCGLVVGHFLGYGHRAYYFTYLWTATAVSYFILKVMANCIPRRTSAVGPKRQFMVLGFAASQFATCWFVSQTNFLQ</sequence>
<dbReference type="AlphaFoldDB" id="A0ABD3M2X5"/>
<comment type="subcellular location">
    <subcellularLocation>
        <location evidence="9">Endoplasmic reticulum membrane</location>
        <topology evidence="9">Multi-pass membrane protein</topology>
    </subcellularLocation>
    <subcellularLocation>
        <location evidence="9">Golgi apparatus membrane</location>
        <topology evidence="9">Multi-pass membrane protein</topology>
    </subcellularLocation>
</comment>
<feature type="region of interest" description="Disordered" evidence="10">
    <location>
        <begin position="1"/>
        <end position="87"/>
    </location>
</feature>
<comment type="function">
    <text evidence="9">Has a role in transport between endoplasmic reticulum and Golgi.</text>
</comment>
<comment type="similarity">
    <text evidence="1 9">Belongs to the YIF1 family.</text>
</comment>
<name>A0ABD3M2X5_9STRA</name>
<evidence type="ECO:0000256" key="2">
    <source>
        <dbReference type="ARBA" id="ARBA00022448"/>
    </source>
</evidence>
<organism evidence="11 12">
    <name type="scientific">Discostella pseudostelligera</name>
    <dbReference type="NCBI Taxonomy" id="259834"/>
    <lineage>
        <taxon>Eukaryota</taxon>
        <taxon>Sar</taxon>
        <taxon>Stramenopiles</taxon>
        <taxon>Ochrophyta</taxon>
        <taxon>Bacillariophyta</taxon>
        <taxon>Coscinodiscophyceae</taxon>
        <taxon>Thalassiosirophycidae</taxon>
        <taxon>Stephanodiscales</taxon>
        <taxon>Stephanodiscaceae</taxon>
        <taxon>Discostella</taxon>
    </lineage>
</organism>
<evidence type="ECO:0000256" key="1">
    <source>
        <dbReference type="ARBA" id="ARBA00009727"/>
    </source>
</evidence>
<feature type="compositionally biased region" description="Low complexity" evidence="10">
    <location>
        <begin position="30"/>
        <end position="52"/>
    </location>
</feature>
<reference evidence="11 12" key="1">
    <citation type="submission" date="2024-10" db="EMBL/GenBank/DDBJ databases">
        <title>Updated reference genomes for cyclostephanoid diatoms.</title>
        <authorList>
            <person name="Roberts W.R."/>
            <person name="Alverson A.J."/>
        </authorList>
    </citation>
    <scope>NUCLEOTIDE SEQUENCE [LARGE SCALE GENOMIC DNA]</scope>
    <source>
        <strain evidence="11 12">AJA232-27</strain>
    </source>
</reference>
<dbReference type="PANTHER" id="PTHR14083:SF0">
    <property type="entry name" value="YIP1D-INTERACTING FACTOR 1, ISOFORM C"/>
    <property type="match status" value="1"/>
</dbReference>
<dbReference type="PANTHER" id="PTHR14083">
    <property type="entry name" value="YIP1 INTERACTING FACTOR HOMOLOG YIF1 PROTEIN"/>
    <property type="match status" value="1"/>
</dbReference>
<evidence type="ECO:0000313" key="11">
    <source>
        <dbReference type="EMBL" id="KAL3758328.1"/>
    </source>
</evidence>
<dbReference type="GO" id="GO:0015031">
    <property type="term" value="P:protein transport"/>
    <property type="evidence" value="ECO:0007669"/>
    <property type="project" value="UniProtKB-KW"/>
</dbReference>
<feature type="transmembrane region" description="Helical" evidence="9">
    <location>
        <begin position="243"/>
        <end position="266"/>
    </location>
</feature>
<feature type="compositionally biased region" description="Gly residues" evidence="10">
    <location>
        <begin position="1"/>
        <end position="16"/>
    </location>
</feature>
<evidence type="ECO:0000256" key="7">
    <source>
        <dbReference type="ARBA" id="ARBA00023034"/>
    </source>
</evidence>
<evidence type="ECO:0000256" key="10">
    <source>
        <dbReference type="SAM" id="MobiDB-lite"/>
    </source>
</evidence>
<keyword evidence="5 9" id="KW-0653">Protein transport</keyword>
<keyword evidence="7 9" id="KW-0333">Golgi apparatus</keyword>
<keyword evidence="2 9" id="KW-0813">Transport</keyword>
<proteinExistence type="inferred from homology"/>
<evidence type="ECO:0000256" key="4">
    <source>
        <dbReference type="ARBA" id="ARBA00022824"/>
    </source>
</evidence>
<dbReference type="Proteomes" id="UP001530293">
    <property type="component" value="Unassembled WGS sequence"/>
</dbReference>
<feature type="transmembrane region" description="Helical" evidence="9">
    <location>
        <begin position="333"/>
        <end position="350"/>
    </location>
</feature>
<evidence type="ECO:0000313" key="12">
    <source>
        <dbReference type="Proteomes" id="UP001530293"/>
    </source>
</evidence>
<dbReference type="GO" id="GO:0006888">
    <property type="term" value="P:endoplasmic reticulum to Golgi vesicle-mediated transport"/>
    <property type="evidence" value="ECO:0007669"/>
    <property type="project" value="UniProtKB-UniRule"/>
</dbReference>
<comment type="caution">
    <text evidence="11">The sequence shown here is derived from an EMBL/GenBank/DDBJ whole genome shotgun (WGS) entry which is preliminary data.</text>
</comment>
<accession>A0ABD3M2X5</accession>
<keyword evidence="3 9" id="KW-0812">Transmembrane</keyword>
<evidence type="ECO:0000256" key="9">
    <source>
        <dbReference type="RuleBase" id="RU368073"/>
    </source>
</evidence>
<evidence type="ECO:0000256" key="3">
    <source>
        <dbReference type="ARBA" id="ARBA00022692"/>
    </source>
</evidence>
<keyword evidence="8 9" id="KW-0472">Membrane</keyword>
<dbReference type="GO" id="GO:0005793">
    <property type="term" value="C:endoplasmic reticulum-Golgi intermediate compartment"/>
    <property type="evidence" value="ECO:0007669"/>
    <property type="project" value="UniProtKB-UniRule"/>
</dbReference>
<evidence type="ECO:0000256" key="5">
    <source>
        <dbReference type="ARBA" id="ARBA00022927"/>
    </source>
</evidence>
<dbReference type="EMBL" id="JALLBG020000234">
    <property type="protein sequence ID" value="KAL3758328.1"/>
    <property type="molecule type" value="Genomic_DNA"/>
</dbReference>
<dbReference type="GO" id="GO:0005789">
    <property type="term" value="C:endoplasmic reticulum membrane"/>
    <property type="evidence" value="ECO:0007669"/>
    <property type="project" value="UniProtKB-SubCell"/>
</dbReference>
<evidence type="ECO:0000256" key="6">
    <source>
        <dbReference type="ARBA" id="ARBA00022989"/>
    </source>
</evidence>
<dbReference type="GO" id="GO:0000139">
    <property type="term" value="C:Golgi membrane"/>
    <property type="evidence" value="ECO:0007669"/>
    <property type="project" value="UniProtKB-SubCell"/>
</dbReference>
<keyword evidence="6 9" id="KW-1133">Transmembrane helix</keyword>
<feature type="transmembrane region" description="Helical" evidence="9">
    <location>
        <begin position="273"/>
        <end position="290"/>
    </location>
</feature>